<feature type="region of interest" description="Disordered" evidence="1">
    <location>
        <begin position="1"/>
        <end position="94"/>
    </location>
</feature>
<feature type="compositionally biased region" description="Basic and acidic residues" evidence="1">
    <location>
        <begin position="30"/>
        <end position="40"/>
    </location>
</feature>
<organism evidence="2">
    <name type="scientific">uncultured marine thaumarchaeote AD1000_02_C08</name>
    <dbReference type="NCBI Taxonomy" id="1455880"/>
    <lineage>
        <taxon>Archaea</taxon>
        <taxon>Nitrososphaerota</taxon>
        <taxon>environmental samples</taxon>
    </lineage>
</organism>
<evidence type="ECO:0000256" key="1">
    <source>
        <dbReference type="SAM" id="MobiDB-lite"/>
    </source>
</evidence>
<evidence type="ECO:0000313" key="2">
    <source>
        <dbReference type="EMBL" id="AIE90330.1"/>
    </source>
</evidence>
<reference evidence="2" key="1">
    <citation type="journal article" date="2014" name="Genome Biol. Evol.">
        <title>Pangenome evidence for extensive interdomain horizontal transfer affecting lineage core and shell genes in uncultured planktonic thaumarchaeota and euryarchaeota.</title>
        <authorList>
            <person name="Deschamps P."/>
            <person name="Zivanovic Y."/>
            <person name="Moreira D."/>
            <person name="Rodriguez-Valera F."/>
            <person name="Lopez-Garcia P."/>
        </authorList>
    </citation>
    <scope>NUCLEOTIDE SEQUENCE</scope>
</reference>
<sequence>MWNSIKNLFIGPTKEEKNTETQSQLIQELESCKETVENQKTKSMPLSETARNYEKKNKYEEENRQYRTKEEAQTSNETETKEDPENSSALKQKQIIDDLRRNNDLLSQEYRNTHYNEFIRRAFEVMLNRKESQNPHPPLNNHIILDACIILDPSDSDSPFPHESLLNLLNKIAGLHEKNLIQPILYKTLIFEYTNIWERPDLTVFPALELYDFFNRCTVILDDSKDIQDRKNQIKDKLSSPQKQEFLSFSTDKSKQFSFHNDILHAAIAQKLQCPLVTNDKSLLRLAQNPHNKMKIFHNSSESYYGNFPHIDDYLNKIGKNNIS</sequence>
<dbReference type="EMBL" id="KF900305">
    <property type="protein sequence ID" value="AIE90330.1"/>
    <property type="molecule type" value="Genomic_DNA"/>
</dbReference>
<protein>
    <recommendedName>
        <fullName evidence="3">PIN domain-containing protein</fullName>
    </recommendedName>
</protein>
<proteinExistence type="predicted"/>
<name>A0A075FG51_9ARCH</name>
<feature type="compositionally biased region" description="Basic and acidic residues" evidence="1">
    <location>
        <begin position="51"/>
        <end position="84"/>
    </location>
</feature>
<evidence type="ECO:0008006" key="3">
    <source>
        <dbReference type="Google" id="ProtNLM"/>
    </source>
</evidence>
<feature type="compositionally biased region" description="Polar residues" evidence="1">
    <location>
        <begin position="41"/>
        <end position="50"/>
    </location>
</feature>
<accession>A0A075FG51</accession>
<dbReference type="AlphaFoldDB" id="A0A075FG51"/>
<dbReference type="SUPFAM" id="SSF88723">
    <property type="entry name" value="PIN domain-like"/>
    <property type="match status" value="1"/>
</dbReference>
<dbReference type="InterPro" id="IPR029060">
    <property type="entry name" value="PIN-like_dom_sf"/>
</dbReference>